<evidence type="ECO:0000313" key="7">
    <source>
        <dbReference type="EMBL" id="RWR73280.1"/>
    </source>
</evidence>
<keyword evidence="5" id="KW-0472">Membrane</keyword>
<protein>
    <submittedName>
        <fullName evidence="7">AP-1 complex subunit sigma-2</fullName>
    </submittedName>
</protein>
<comment type="caution">
    <text evidence="7">The sequence shown here is derived from an EMBL/GenBank/DDBJ whole genome shotgun (WGS) entry which is preliminary data.</text>
</comment>
<evidence type="ECO:0000256" key="3">
    <source>
        <dbReference type="ARBA" id="ARBA00022448"/>
    </source>
</evidence>
<dbReference type="GO" id="GO:0012505">
    <property type="term" value="C:endomembrane system"/>
    <property type="evidence" value="ECO:0007669"/>
    <property type="project" value="UniProtKB-SubCell"/>
</dbReference>
<organism evidence="7 8">
    <name type="scientific">Cinnamomum micranthum f. kanehirae</name>
    <dbReference type="NCBI Taxonomy" id="337451"/>
    <lineage>
        <taxon>Eukaryota</taxon>
        <taxon>Viridiplantae</taxon>
        <taxon>Streptophyta</taxon>
        <taxon>Embryophyta</taxon>
        <taxon>Tracheophyta</taxon>
        <taxon>Spermatophyta</taxon>
        <taxon>Magnoliopsida</taxon>
        <taxon>Magnoliidae</taxon>
        <taxon>Laurales</taxon>
        <taxon>Lauraceae</taxon>
        <taxon>Cinnamomum</taxon>
    </lineage>
</organism>
<dbReference type="EMBL" id="QPKB01000001">
    <property type="protein sequence ID" value="RWR73280.1"/>
    <property type="molecule type" value="Genomic_DNA"/>
</dbReference>
<name>A0A443N466_9MAGN</name>
<comment type="similarity">
    <text evidence="2">Belongs to the adaptor complexes small subunit family.</text>
</comment>
<evidence type="ECO:0000256" key="1">
    <source>
        <dbReference type="ARBA" id="ARBA00004308"/>
    </source>
</evidence>
<keyword evidence="8" id="KW-1185">Reference proteome</keyword>
<dbReference type="InterPro" id="IPR022775">
    <property type="entry name" value="AP_mu_sigma_su"/>
</dbReference>
<keyword evidence="4" id="KW-0653">Protein transport</keyword>
<dbReference type="STRING" id="337451.A0A443N466"/>
<evidence type="ECO:0000256" key="4">
    <source>
        <dbReference type="ARBA" id="ARBA00022927"/>
    </source>
</evidence>
<dbReference type="GO" id="GO:0015031">
    <property type="term" value="P:protein transport"/>
    <property type="evidence" value="ECO:0007669"/>
    <property type="project" value="UniProtKB-KW"/>
</dbReference>
<dbReference type="AlphaFoldDB" id="A0A443N466"/>
<feature type="domain" description="AP complex mu/sigma subunit" evidence="6">
    <location>
        <begin position="29"/>
        <end position="71"/>
    </location>
</feature>
<proteinExistence type="inferred from homology"/>
<evidence type="ECO:0000256" key="5">
    <source>
        <dbReference type="ARBA" id="ARBA00023136"/>
    </source>
</evidence>
<gene>
    <name evidence="7" type="ORF">CKAN_00154600</name>
</gene>
<dbReference type="SUPFAM" id="SSF64356">
    <property type="entry name" value="SNARE-like"/>
    <property type="match status" value="1"/>
</dbReference>
<sequence>MIEADNWSGDIGWSQPDAWLDFQILTLEFGTYVCELDLIFNFHKADYILDELLIAGELQESSKKTVARLIAAHSLNCITYDLGNGLPLLQLVVDLCAAPGSKGTKILVCYSSNSPQPSRMESHKYSSEGQNRYLLSEIEQIIMKEKSYSDRLLSDILDVPFLHDSSPVTKLGLEGIIVHSFLLPKHGMR</sequence>
<dbReference type="InterPro" id="IPR016635">
    <property type="entry name" value="AP_complex_ssu"/>
</dbReference>
<evidence type="ECO:0000259" key="6">
    <source>
        <dbReference type="Pfam" id="PF01217"/>
    </source>
</evidence>
<evidence type="ECO:0000256" key="2">
    <source>
        <dbReference type="ARBA" id="ARBA00006972"/>
    </source>
</evidence>
<dbReference type="Proteomes" id="UP000283530">
    <property type="component" value="Unassembled WGS sequence"/>
</dbReference>
<accession>A0A443N466</accession>
<dbReference type="InterPro" id="IPR011012">
    <property type="entry name" value="Longin-like_dom_sf"/>
</dbReference>
<dbReference type="Gene3D" id="3.30.450.60">
    <property type="match status" value="1"/>
</dbReference>
<reference evidence="7 8" key="1">
    <citation type="journal article" date="2019" name="Nat. Plants">
        <title>Stout camphor tree genome fills gaps in understanding of flowering plant genome evolution.</title>
        <authorList>
            <person name="Chaw S.M."/>
            <person name="Liu Y.C."/>
            <person name="Wu Y.W."/>
            <person name="Wang H.Y."/>
            <person name="Lin C.I."/>
            <person name="Wu C.S."/>
            <person name="Ke H.M."/>
            <person name="Chang L.Y."/>
            <person name="Hsu C.Y."/>
            <person name="Yang H.T."/>
            <person name="Sudianto E."/>
            <person name="Hsu M.H."/>
            <person name="Wu K.P."/>
            <person name="Wang L.N."/>
            <person name="Leebens-Mack J.H."/>
            <person name="Tsai I.J."/>
        </authorList>
    </citation>
    <scope>NUCLEOTIDE SEQUENCE [LARGE SCALE GENOMIC DNA]</scope>
    <source>
        <strain evidence="8">cv. Chaw 1501</strain>
        <tissue evidence="7">Young leaves</tissue>
    </source>
</reference>
<comment type="subcellular location">
    <subcellularLocation>
        <location evidence="1">Endomembrane system</location>
    </subcellularLocation>
</comment>
<keyword evidence="3" id="KW-0813">Transport</keyword>
<evidence type="ECO:0000313" key="8">
    <source>
        <dbReference type="Proteomes" id="UP000283530"/>
    </source>
</evidence>
<dbReference type="PANTHER" id="PTHR11753">
    <property type="entry name" value="ADAPTOR COMPLEXES SMALL SUBUNIT FAMILY"/>
    <property type="match status" value="1"/>
</dbReference>
<dbReference type="Pfam" id="PF01217">
    <property type="entry name" value="Clat_adaptor_s"/>
    <property type="match status" value="1"/>
</dbReference>